<comment type="caution">
    <text evidence="1">The sequence shown here is derived from an EMBL/GenBank/DDBJ whole genome shotgun (WGS) entry which is preliminary data.</text>
</comment>
<protein>
    <submittedName>
        <fullName evidence="1">Uncharacterized protein</fullName>
    </submittedName>
</protein>
<reference evidence="1 2" key="1">
    <citation type="submission" date="2016-01" db="EMBL/GenBank/DDBJ databases">
        <title>Genome Sequences of Twelve Sporeforming Bacillus Species Isolated from Foods.</title>
        <authorList>
            <person name="Berendsen E.M."/>
            <person name="Wells-Bennik M.H."/>
            <person name="Krawcyk A.O."/>
            <person name="De Jong A."/>
            <person name="Holsappel S."/>
            <person name="Eijlander R.T."/>
            <person name="Kuipers O.P."/>
        </authorList>
    </citation>
    <scope>NUCLEOTIDE SEQUENCE [LARGE SCALE GENOMIC DNA]</scope>
    <source>
        <strain evidence="1 2">B4102</strain>
    </source>
</reference>
<proteinExistence type="predicted"/>
<dbReference type="AlphaFoldDB" id="A0A150L0X8"/>
<name>A0A150L0X8_9BACI</name>
<evidence type="ECO:0000313" key="2">
    <source>
        <dbReference type="Proteomes" id="UP000075666"/>
    </source>
</evidence>
<dbReference type="STRING" id="46224.B4102_3103"/>
<accession>A0A150L0X8</accession>
<sequence>MEVSFKEGCIASQYGKDKIRWNVFHIESFQTFHEEPFFVRCIYISIRVIIKEIEKIGRRRMVTFHEKS</sequence>
<evidence type="ECO:0000313" key="1">
    <source>
        <dbReference type="EMBL" id="KYD05930.1"/>
    </source>
</evidence>
<dbReference type="PATRIC" id="fig|46224.3.peg.3073"/>
<dbReference type="Proteomes" id="UP000075666">
    <property type="component" value="Unassembled WGS sequence"/>
</dbReference>
<dbReference type="EMBL" id="LQYN01000053">
    <property type="protein sequence ID" value="KYD05930.1"/>
    <property type="molecule type" value="Genomic_DNA"/>
</dbReference>
<gene>
    <name evidence="1" type="ORF">B4102_3103</name>
</gene>
<organism evidence="1 2">
    <name type="scientific">Heyndrickxia sporothermodurans</name>
    <dbReference type="NCBI Taxonomy" id="46224"/>
    <lineage>
        <taxon>Bacteria</taxon>
        <taxon>Bacillati</taxon>
        <taxon>Bacillota</taxon>
        <taxon>Bacilli</taxon>
        <taxon>Bacillales</taxon>
        <taxon>Bacillaceae</taxon>
        <taxon>Heyndrickxia</taxon>
    </lineage>
</organism>
<keyword evidence="2" id="KW-1185">Reference proteome</keyword>